<reference evidence="3" key="1">
    <citation type="submission" date="2015-09" db="EMBL/GenBank/DDBJ databases">
        <authorList>
            <consortium name="Pathogen Informatics"/>
        </authorList>
    </citation>
    <scope>NUCLEOTIDE SEQUENCE [LARGE SCALE GENOMIC DNA]</scope>
    <source>
        <strain evidence="3">Lake Konstanz</strain>
    </source>
</reference>
<protein>
    <submittedName>
        <fullName evidence="2">Uncharacterized protein</fullName>
    </submittedName>
</protein>
<name>A0A0S4IWR9_BODSA</name>
<evidence type="ECO:0000313" key="3">
    <source>
        <dbReference type="Proteomes" id="UP000051952"/>
    </source>
</evidence>
<accession>A0A0S4IWR9</accession>
<dbReference type="VEuPathDB" id="TriTrypDB:BSAL_77605"/>
<feature type="region of interest" description="Disordered" evidence="1">
    <location>
        <begin position="1"/>
        <end position="60"/>
    </location>
</feature>
<evidence type="ECO:0000313" key="2">
    <source>
        <dbReference type="EMBL" id="CUG32251.1"/>
    </source>
</evidence>
<proteinExistence type="predicted"/>
<dbReference type="Proteomes" id="UP000051952">
    <property type="component" value="Unassembled WGS sequence"/>
</dbReference>
<organism evidence="2 3">
    <name type="scientific">Bodo saltans</name>
    <name type="common">Flagellated protozoan</name>
    <dbReference type="NCBI Taxonomy" id="75058"/>
    <lineage>
        <taxon>Eukaryota</taxon>
        <taxon>Discoba</taxon>
        <taxon>Euglenozoa</taxon>
        <taxon>Kinetoplastea</taxon>
        <taxon>Metakinetoplastina</taxon>
        <taxon>Eubodonida</taxon>
        <taxon>Bodonidae</taxon>
        <taxon>Bodo</taxon>
    </lineage>
</organism>
<sequence length="185" mass="20166">MPTMPAMNEHSPPPSAKAAAPVFVNDVSSSEQRPQRPLSHRAGGGRKIFPLTTSSGEQQGTSTSYLHTLAAMRVGERYKDACPSSTDFGSVTAASRPPHIPSTLLGYLKPAELQQLEQLQQGWHAARDRAARLRLGSQTSYQTLTRSTKSSLEALRSRQEALLASQTRTHEVTWQHHLATLGGQQ</sequence>
<gene>
    <name evidence="2" type="ORF">BSAL_77605</name>
</gene>
<dbReference type="AlphaFoldDB" id="A0A0S4IWR9"/>
<evidence type="ECO:0000256" key="1">
    <source>
        <dbReference type="SAM" id="MobiDB-lite"/>
    </source>
</evidence>
<dbReference type="EMBL" id="CYKH01000750">
    <property type="protein sequence ID" value="CUG32251.1"/>
    <property type="molecule type" value="Genomic_DNA"/>
</dbReference>
<keyword evidence="3" id="KW-1185">Reference proteome</keyword>